<accession>A0ABN9Q262</accession>
<name>A0ABN9Q262_9DINO</name>
<organism evidence="1 2">
    <name type="scientific">Prorocentrum cordatum</name>
    <dbReference type="NCBI Taxonomy" id="2364126"/>
    <lineage>
        <taxon>Eukaryota</taxon>
        <taxon>Sar</taxon>
        <taxon>Alveolata</taxon>
        <taxon>Dinophyceae</taxon>
        <taxon>Prorocentrales</taxon>
        <taxon>Prorocentraceae</taxon>
        <taxon>Prorocentrum</taxon>
    </lineage>
</organism>
<keyword evidence="2" id="KW-1185">Reference proteome</keyword>
<gene>
    <name evidence="1" type="ORF">PCOR1329_LOCUS7912</name>
</gene>
<evidence type="ECO:0000313" key="1">
    <source>
        <dbReference type="EMBL" id="CAK0799461.1"/>
    </source>
</evidence>
<proteinExistence type="predicted"/>
<evidence type="ECO:0000313" key="2">
    <source>
        <dbReference type="Proteomes" id="UP001189429"/>
    </source>
</evidence>
<dbReference type="EMBL" id="CAUYUJ010002158">
    <property type="protein sequence ID" value="CAK0799461.1"/>
    <property type="molecule type" value="Genomic_DNA"/>
</dbReference>
<reference evidence="1" key="1">
    <citation type="submission" date="2023-10" db="EMBL/GenBank/DDBJ databases">
        <authorList>
            <person name="Chen Y."/>
            <person name="Shah S."/>
            <person name="Dougan E. K."/>
            <person name="Thang M."/>
            <person name="Chan C."/>
        </authorList>
    </citation>
    <scope>NUCLEOTIDE SEQUENCE [LARGE SCALE GENOMIC DNA]</scope>
</reference>
<dbReference type="Proteomes" id="UP001189429">
    <property type="component" value="Unassembled WGS sequence"/>
</dbReference>
<sequence length="118" mass="12389">MAKGAAVRLTAAARRWLERTLGRMKKRARVAVQEEGGGYCVVVVVRLLRPILGSLTRLEGESRVPRANSAGPCGLPGGHCRAVGACLAGGRPPRCRNGAAQLRPAPPCLERVSLLLGA</sequence>
<protein>
    <submittedName>
        <fullName evidence="1">Uncharacterized protein</fullName>
    </submittedName>
</protein>
<comment type="caution">
    <text evidence="1">The sequence shown here is derived from an EMBL/GenBank/DDBJ whole genome shotgun (WGS) entry which is preliminary data.</text>
</comment>